<evidence type="ECO:0000313" key="2">
    <source>
        <dbReference type="Proteomes" id="UP000789525"/>
    </source>
</evidence>
<comment type="caution">
    <text evidence="1">The sequence shown here is derived from an EMBL/GenBank/DDBJ whole genome shotgun (WGS) entry which is preliminary data.</text>
</comment>
<proteinExistence type="predicted"/>
<organism evidence="1 2">
    <name type="scientific">Acaulospora colombiana</name>
    <dbReference type="NCBI Taxonomy" id="27376"/>
    <lineage>
        <taxon>Eukaryota</taxon>
        <taxon>Fungi</taxon>
        <taxon>Fungi incertae sedis</taxon>
        <taxon>Mucoromycota</taxon>
        <taxon>Glomeromycotina</taxon>
        <taxon>Glomeromycetes</taxon>
        <taxon>Diversisporales</taxon>
        <taxon>Acaulosporaceae</taxon>
        <taxon>Acaulospora</taxon>
    </lineage>
</organism>
<reference evidence="1" key="1">
    <citation type="submission" date="2021-06" db="EMBL/GenBank/DDBJ databases">
        <authorList>
            <person name="Kallberg Y."/>
            <person name="Tangrot J."/>
            <person name="Rosling A."/>
        </authorList>
    </citation>
    <scope>NUCLEOTIDE SEQUENCE</scope>
    <source>
        <strain evidence="1">CL356</strain>
    </source>
</reference>
<protein>
    <submittedName>
        <fullName evidence="1">9841_t:CDS:1</fullName>
    </submittedName>
</protein>
<sequence>MRELLLVRKLEEEQAKRKPRDTPPDSASIQKPSDITDSVDTERSIQSQNQDSPPPENNHDQLPSTSQHSANHIEGNSLSDDDLVHGVVEAVDSSKLVDSIEGANESDAYGLTTGASADNESKMNKGSTELQSKPLDSNFENVEIQSSSPALINSYATDGTVSNSPLEKSNQVEKEQPNQGTDDNISQNKLENSDLLSKDDPIESTKSVKENIELSPDEKRQRLAATRSTQRKELKSLMRQKKLQKQSEEVDVVIMEPTKKPTVNDDAQVSNDPPTVLIDSAEKEEKTASSRIKRSKAKSSSSADYDSDGSVDLDVLIAENSDLDSGAMQLNDDGLNDDDDNFWNIDPAELERHLTPSTTPLRLPSPDPQSPPTMFSSVHVSRPFSMIAEEDENLSDTPLEVDGQEADDILNSFSSSNGFNIGSKEDEDEEEKIDMMLDAQSLLLFLQLLQGLHLLVTLRNLRQCQMDRLRAPSRAGSHMTIASRIATGQSTPAATPIRSRSMSAVSNSSTEESTTSSIGATSPSRIASPTRGIHMSMYNAPPQSKSGSNGRPRSTSRISNSSAEEVLVRPTSTYGMRPLSRAGSHIGATKSSGITQSRIQDSVHSASIASTKASSSTRSISQSQPHPTGLMRPSSRASTVKSPIPPPTTPGRPLSRFGSLSESQKNTPTKKSRPQSLSVINQSIKYEQPSNIDATIGQNSMSGIRSPSSGLRTINYLGSRQSSDSLSSHDEYLVFTPPESPTGASETDSLTSLTSSVSYGSSPGRGTSPVPPYNTSMISPASVISPNSSKRASMISKLPASKVPPSKLMAPNSISAGQNTSIPTGLRIPQAG</sequence>
<gene>
    <name evidence="1" type="ORF">ACOLOM_LOCUS5981</name>
</gene>
<name>A0ACA9MB12_9GLOM</name>
<evidence type="ECO:0000313" key="1">
    <source>
        <dbReference type="EMBL" id="CAG8581339.1"/>
    </source>
</evidence>
<feature type="non-terminal residue" evidence="1">
    <location>
        <position position="832"/>
    </location>
</feature>
<dbReference type="Proteomes" id="UP000789525">
    <property type="component" value="Unassembled WGS sequence"/>
</dbReference>
<dbReference type="EMBL" id="CAJVPT010011693">
    <property type="protein sequence ID" value="CAG8581339.1"/>
    <property type="molecule type" value="Genomic_DNA"/>
</dbReference>
<keyword evidence="2" id="KW-1185">Reference proteome</keyword>
<accession>A0ACA9MB12</accession>